<comment type="caution">
    <text evidence="9">The sequence shown here is derived from an EMBL/GenBank/DDBJ whole genome shotgun (WGS) entry which is preliminary data.</text>
</comment>
<evidence type="ECO:0000256" key="7">
    <source>
        <dbReference type="HAMAP-Rule" id="MF_00060"/>
    </source>
</evidence>
<gene>
    <name evidence="7 9" type="primary">surE</name>
    <name evidence="9" type="ORF">EHRUM2_03520</name>
</gene>
<evidence type="ECO:0000259" key="8">
    <source>
        <dbReference type="Pfam" id="PF01975"/>
    </source>
</evidence>
<dbReference type="NCBIfam" id="TIGR00087">
    <property type="entry name" value="surE"/>
    <property type="match status" value="1"/>
</dbReference>
<dbReference type="InterPro" id="IPR002828">
    <property type="entry name" value="SurE-like_Pase/nucleotidase"/>
</dbReference>
<dbReference type="EMBL" id="BDDL01000041">
    <property type="protein sequence ID" value="GAT77141.1"/>
    <property type="molecule type" value="Genomic_DNA"/>
</dbReference>
<feature type="binding site" evidence="7">
    <location>
        <position position="42"/>
    </location>
    <ligand>
        <name>a divalent metal cation</name>
        <dbReference type="ChEBI" id="CHEBI:60240"/>
    </ligand>
</feature>
<accession>A0A161LT10</accession>
<dbReference type="GO" id="GO:0008254">
    <property type="term" value="F:3'-nucleotidase activity"/>
    <property type="evidence" value="ECO:0007669"/>
    <property type="project" value="TreeGrafter"/>
</dbReference>
<dbReference type="EC" id="3.1.3.5" evidence="7"/>
<dbReference type="Proteomes" id="UP000092677">
    <property type="component" value="Unassembled WGS sequence"/>
</dbReference>
<dbReference type="STRING" id="779.GCA_002019755_00333"/>
<proteinExistence type="inferred from homology"/>
<dbReference type="InterPro" id="IPR030048">
    <property type="entry name" value="SurE"/>
</dbReference>
<feature type="binding site" evidence="7">
    <location>
        <position position="8"/>
    </location>
    <ligand>
        <name>a divalent metal cation</name>
        <dbReference type="ChEBI" id="CHEBI:60240"/>
    </ligand>
</feature>
<dbReference type="PANTHER" id="PTHR30457:SF12">
    <property type="entry name" value="5'_3'-NUCLEOTIDASE SURE"/>
    <property type="match status" value="1"/>
</dbReference>
<dbReference type="AlphaFoldDB" id="A0A161LT10"/>
<evidence type="ECO:0000256" key="3">
    <source>
        <dbReference type="ARBA" id="ARBA00022490"/>
    </source>
</evidence>
<organism evidence="9 10">
    <name type="scientific">Ehrlichia ruminantium</name>
    <name type="common">heartwater rickettsia</name>
    <name type="synonym">Cowdria ruminantium</name>
    <dbReference type="NCBI Taxonomy" id="779"/>
    <lineage>
        <taxon>Bacteria</taxon>
        <taxon>Pseudomonadati</taxon>
        <taxon>Pseudomonadota</taxon>
        <taxon>Alphaproteobacteria</taxon>
        <taxon>Rickettsiales</taxon>
        <taxon>Anaplasmataceae</taxon>
        <taxon>Ehrlichia</taxon>
    </lineage>
</organism>
<comment type="subcellular location">
    <subcellularLocation>
        <location evidence="7">Cytoplasm</location>
    </subcellularLocation>
</comment>
<dbReference type="PANTHER" id="PTHR30457">
    <property type="entry name" value="5'-NUCLEOTIDASE SURE"/>
    <property type="match status" value="1"/>
</dbReference>
<keyword evidence="3 7" id="KW-0963">Cytoplasm</keyword>
<comment type="catalytic activity">
    <reaction evidence="1 7">
        <text>a ribonucleoside 5'-phosphate + H2O = a ribonucleoside + phosphate</text>
        <dbReference type="Rhea" id="RHEA:12484"/>
        <dbReference type="ChEBI" id="CHEBI:15377"/>
        <dbReference type="ChEBI" id="CHEBI:18254"/>
        <dbReference type="ChEBI" id="CHEBI:43474"/>
        <dbReference type="ChEBI" id="CHEBI:58043"/>
        <dbReference type="EC" id="3.1.3.5"/>
    </reaction>
</comment>
<dbReference type="SUPFAM" id="SSF64167">
    <property type="entry name" value="SurE-like"/>
    <property type="match status" value="1"/>
</dbReference>
<dbReference type="GO" id="GO:0000166">
    <property type="term" value="F:nucleotide binding"/>
    <property type="evidence" value="ECO:0007669"/>
    <property type="project" value="UniProtKB-KW"/>
</dbReference>
<comment type="function">
    <text evidence="7">Nucleotidase that shows phosphatase activity on nucleoside 5'-monophosphates.</text>
</comment>
<feature type="binding site" evidence="7">
    <location>
        <position position="94"/>
    </location>
    <ligand>
        <name>a divalent metal cation</name>
        <dbReference type="ChEBI" id="CHEBI:60240"/>
    </ligand>
</feature>
<evidence type="ECO:0000256" key="6">
    <source>
        <dbReference type="ARBA" id="ARBA00022801"/>
    </source>
</evidence>
<dbReference type="Gene3D" id="3.40.1210.10">
    <property type="entry name" value="Survival protein SurE-like phosphatase/nucleotidase"/>
    <property type="match status" value="1"/>
</dbReference>
<dbReference type="Pfam" id="PF01975">
    <property type="entry name" value="SurE"/>
    <property type="match status" value="1"/>
</dbReference>
<protein>
    <recommendedName>
        <fullName evidence="7">5'-nucleotidase SurE</fullName>
        <ecNumber evidence="7">3.1.3.5</ecNumber>
    </recommendedName>
    <alternativeName>
        <fullName evidence="7">Nucleoside 5'-monophosphate phosphohydrolase</fullName>
    </alternativeName>
</protein>
<name>A0A161LT10_EHRRU</name>
<keyword evidence="4 7" id="KW-0479">Metal-binding</keyword>
<keyword evidence="5 7" id="KW-0547">Nucleotide-binding</keyword>
<dbReference type="GO" id="GO:0004309">
    <property type="term" value="F:exopolyphosphatase activity"/>
    <property type="evidence" value="ECO:0007669"/>
    <property type="project" value="TreeGrafter"/>
</dbReference>
<evidence type="ECO:0000256" key="2">
    <source>
        <dbReference type="ARBA" id="ARBA00011062"/>
    </source>
</evidence>
<reference evidence="10" key="1">
    <citation type="submission" date="2016-05" db="EMBL/GenBank/DDBJ databases">
        <title>Draft genome sequences of four strains of Ehrlichia ruminantium, a tick-borne pathogen of ruminants, isolated from Zimbabwe, The Gambia and Ghana.</title>
        <authorList>
            <person name="Nakao R."/>
            <person name="Jongejan F."/>
            <person name="Sugimoto C."/>
        </authorList>
    </citation>
    <scope>NUCLEOTIDE SEQUENCE [LARGE SCALE GENOMIC DNA]</scope>
    <source>
        <strain evidence="10">Kerr Seringe</strain>
    </source>
</reference>
<dbReference type="HAMAP" id="MF_00060">
    <property type="entry name" value="SurE"/>
    <property type="match status" value="1"/>
</dbReference>
<dbReference type="RefSeq" id="WP_065432509.1">
    <property type="nucleotide sequence ID" value="NZ_BDDL01000041.1"/>
</dbReference>
<keyword evidence="6 7" id="KW-0378">Hydrolase</keyword>
<dbReference type="GO" id="GO:0008253">
    <property type="term" value="F:5'-nucleotidase activity"/>
    <property type="evidence" value="ECO:0007669"/>
    <property type="project" value="UniProtKB-UniRule"/>
</dbReference>
<evidence type="ECO:0000313" key="10">
    <source>
        <dbReference type="Proteomes" id="UP000092677"/>
    </source>
</evidence>
<dbReference type="GO" id="GO:0005737">
    <property type="term" value="C:cytoplasm"/>
    <property type="evidence" value="ECO:0007669"/>
    <property type="project" value="UniProtKB-SubCell"/>
</dbReference>
<evidence type="ECO:0000256" key="4">
    <source>
        <dbReference type="ARBA" id="ARBA00022723"/>
    </source>
</evidence>
<evidence type="ECO:0000313" key="9">
    <source>
        <dbReference type="EMBL" id="GAT77141.1"/>
    </source>
</evidence>
<dbReference type="GO" id="GO:0046872">
    <property type="term" value="F:metal ion binding"/>
    <property type="evidence" value="ECO:0007669"/>
    <property type="project" value="UniProtKB-UniRule"/>
</dbReference>
<evidence type="ECO:0000256" key="1">
    <source>
        <dbReference type="ARBA" id="ARBA00000815"/>
    </source>
</evidence>
<feature type="domain" description="Survival protein SurE-like phosphatase/nucleotidase" evidence="8">
    <location>
        <begin position="3"/>
        <end position="183"/>
    </location>
</feature>
<feature type="binding site" evidence="7">
    <location>
        <position position="9"/>
    </location>
    <ligand>
        <name>a divalent metal cation</name>
        <dbReference type="ChEBI" id="CHEBI:60240"/>
    </ligand>
</feature>
<evidence type="ECO:0000256" key="5">
    <source>
        <dbReference type="ARBA" id="ARBA00022741"/>
    </source>
</evidence>
<sequence>MRVLLSNDDGFHANGIKALKEIVIKSGIASEIWVVAPLNNCSGSGRSVGLNVKVQVSKVNDTEFIVDSTPSTSVFLALRKIMNYKPDLILSGINHGVNIGNDVWYSGTVAAAAEGAAINIPSIAISQEYDNKSGEINWINPQKFLKQIVEMLVNVSFWNKSTVMNINFPLMPAKGIKFTDQGKYVPCNEIEKNKSSDNNNVSYTITRITPNKKNRAQCDGSIKAIDEGYITITPLKFDMTDFDVLTSLNSLK</sequence>
<comment type="cofactor">
    <cofactor evidence="7">
        <name>a divalent metal cation</name>
        <dbReference type="ChEBI" id="CHEBI:60240"/>
    </cofactor>
    <text evidence="7">Binds 1 divalent metal cation per subunit.</text>
</comment>
<comment type="similarity">
    <text evidence="2 7">Belongs to the SurE nucleotidase family.</text>
</comment>
<dbReference type="InterPro" id="IPR036523">
    <property type="entry name" value="SurE-like_sf"/>
</dbReference>